<evidence type="ECO:0000313" key="2">
    <source>
        <dbReference type="EMBL" id="AJD93505.1"/>
    </source>
</evidence>
<dbReference type="Proteomes" id="UP000031449">
    <property type="component" value="Plasmid unnamed"/>
</dbReference>
<keyword evidence="3" id="KW-1185">Reference proteome</keyword>
<geneLocation type="plasmid" evidence="3"/>
<protein>
    <submittedName>
        <fullName evidence="2">Uncharacterized protein</fullName>
    </submittedName>
</protein>
<gene>
    <name evidence="2" type="ORF">JMA_41880</name>
</gene>
<dbReference type="AlphaFoldDB" id="A0A0B5ATG2"/>
<keyword evidence="2" id="KW-0614">Plasmid</keyword>
<accession>A0A0B5ATG2</accession>
<dbReference type="EMBL" id="CP009417">
    <property type="protein sequence ID" value="AJD93505.1"/>
    <property type="molecule type" value="Genomic_DNA"/>
</dbReference>
<sequence>MEKKKVHISFGALPDVEDKNEVDDIGTLAETHTEESAVEELESKVTNSQETFNEVKENEEKHTGEEAYAFALDRLFEQYQSFQEGMQGLTKMVNQPALMKLKLIALIETFKKEIKHFRNTEFEVGDVYREGHQHIEDALEKYDVFLVEYPKVIDKRGGFKSLKKVKDLGTLSGRADQDMKAAFRSFAEAVGVETDGEEE</sequence>
<dbReference type="KEGG" id="jeo:JMA_41880"/>
<dbReference type="BioCyc" id="JESP1508404:G14D9-13472-MONOMER"/>
<dbReference type="HOGENOM" id="CLU_1370614_0_0_9"/>
<evidence type="ECO:0000256" key="1">
    <source>
        <dbReference type="SAM" id="MobiDB-lite"/>
    </source>
</evidence>
<feature type="region of interest" description="Disordered" evidence="1">
    <location>
        <begin position="29"/>
        <end position="49"/>
    </location>
</feature>
<proteinExistence type="predicted"/>
<organism evidence="2 3">
    <name type="scientific">Jeotgalibacillus malaysiensis</name>
    <dbReference type="NCBI Taxonomy" id="1508404"/>
    <lineage>
        <taxon>Bacteria</taxon>
        <taxon>Bacillati</taxon>
        <taxon>Bacillota</taxon>
        <taxon>Bacilli</taxon>
        <taxon>Bacillales</taxon>
        <taxon>Caryophanaceae</taxon>
        <taxon>Jeotgalibacillus</taxon>
    </lineage>
</organism>
<name>A0A0B5ATG2_9BACL</name>
<reference evidence="2 3" key="1">
    <citation type="submission" date="2014-08" db="EMBL/GenBank/DDBJ databases">
        <title>Complete genome of a marine bacteria Jeotgalibacillus malaysiensis.</title>
        <authorList>
            <person name="Yaakop A.S."/>
            <person name="Chan K.-G."/>
            <person name="Goh K.M."/>
        </authorList>
    </citation>
    <scope>NUCLEOTIDE SEQUENCE [LARGE SCALE GENOMIC DNA]</scope>
    <source>
        <strain evidence="2 3">D5</strain>
        <plasmid evidence="3">Plasmid</plasmid>
    </source>
</reference>
<evidence type="ECO:0000313" key="3">
    <source>
        <dbReference type="Proteomes" id="UP000031449"/>
    </source>
</evidence>